<organism evidence="2 3">
    <name type="scientific">Mucor saturninus</name>
    <dbReference type="NCBI Taxonomy" id="64648"/>
    <lineage>
        <taxon>Eukaryota</taxon>
        <taxon>Fungi</taxon>
        <taxon>Fungi incertae sedis</taxon>
        <taxon>Mucoromycota</taxon>
        <taxon>Mucoromycotina</taxon>
        <taxon>Mucoromycetes</taxon>
        <taxon>Mucorales</taxon>
        <taxon>Mucorineae</taxon>
        <taxon>Mucoraceae</taxon>
        <taxon>Mucor</taxon>
    </lineage>
</organism>
<comment type="caution">
    <text evidence="2">The sequence shown here is derived from an EMBL/GenBank/DDBJ whole genome shotgun (WGS) entry which is preliminary data.</text>
</comment>
<protein>
    <submittedName>
        <fullName evidence="2">Uncharacterized protein</fullName>
    </submittedName>
</protein>
<dbReference type="AlphaFoldDB" id="A0A8H7UYL2"/>
<feature type="compositionally biased region" description="Acidic residues" evidence="1">
    <location>
        <begin position="99"/>
        <end position="109"/>
    </location>
</feature>
<reference evidence="2" key="1">
    <citation type="submission" date="2020-12" db="EMBL/GenBank/DDBJ databases">
        <title>Metabolic potential, ecology and presence of endohyphal bacteria is reflected in genomic diversity of Mucoromycotina.</title>
        <authorList>
            <person name="Muszewska A."/>
            <person name="Okrasinska A."/>
            <person name="Steczkiewicz K."/>
            <person name="Drgas O."/>
            <person name="Orlowska M."/>
            <person name="Perlinska-Lenart U."/>
            <person name="Aleksandrzak-Piekarczyk T."/>
            <person name="Szatraj K."/>
            <person name="Zielenkiewicz U."/>
            <person name="Pilsyk S."/>
            <person name="Malc E."/>
            <person name="Mieczkowski P."/>
            <person name="Kruszewska J.S."/>
            <person name="Biernat P."/>
            <person name="Pawlowska J."/>
        </authorList>
    </citation>
    <scope>NUCLEOTIDE SEQUENCE</scope>
    <source>
        <strain evidence="2">WA0000017839</strain>
    </source>
</reference>
<dbReference type="EMBL" id="JAEPRD010000082">
    <property type="protein sequence ID" value="KAG2200555.1"/>
    <property type="molecule type" value="Genomic_DNA"/>
</dbReference>
<evidence type="ECO:0000313" key="2">
    <source>
        <dbReference type="EMBL" id="KAG2200555.1"/>
    </source>
</evidence>
<evidence type="ECO:0000313" key="3">
    <source>
        <dbReference type="Proteomes" id="UP000603453"/>
    </source>
</evidence>
<dbReference type="OrthoDB" id="2422919at2759"/>
<name>A0A8H7UYL2_9FUNG</name>
<gene>
    <name evidence="2" type="ORF">INT47_012341</name>
</gene>
<keyword evidence="3" id="KW-1185">Reference proteome</keyword>
<accession>A0A8H7UYL2</accession>
<proteinExistence type="predicted"/>
<feature type="compositionally biased region" description="Low complexity" evidence="1">
    <location>
        <begin position="84"/>
        <end position="98"/>
    </location>
</feature>
<evidence type="ECO:0000256" key="1">
    <source>
        <dbReference type="SAM" id="MobiDB-lite"/>
    </source>
</evidence>
<sequence length="146" mass="16993">MSLQFSNMSIQDKSASQLEIQNAYLIQQNEHLTKELSFTRYTIQALKSMTTQRDTVLTETRLELERALHHIQLLSSTLQRQQQQQNGLSGIGPQLMQDDLSDDQELSEDEMMYEDNPRPSLDIMSKLPLRHPHHHGNQIFVNEVNY</sequence>
<feature type="region of interest" description="Disordered" evidence="1">
    <location>
        <begin position="84"/>
        <end position="109"/>
    </location>
</feature>
<dbReference type="Proteomes" id="UP000603453">
    <property type="component" value="Unassembled WGS sequence"/>
</dbReference>